<dbReference type="Proteomes" id="UP001651690">
    <property type="component" value="Unassembled WGS sequence"/>
</dbReference>
<protein>
    <submittedName>
        <fullName evidence="2">Antibiotic biosynthesis monooxygenase</fullName>
    </submittedName>
</protein>
<organism evidence="2 3">
    <name type="scientific">Mycolicibacterium arenosum</name>
    <dbReference type="NCBI Taxonomy" id="2952157"/>
    <lineage>
        <taxon>Bacteria</taxon>
        <taxon>Bacillati</taxon>
        <taxon>Actinomycetota</taxon>
        <taxon>Actinomycetes</taxon>
        <taxon>Mycobacteriales</taxon>
        <taxon>Mycobacteriaceae</taxon>
        <taxon>Mycolicibacterium</taxon>
    </lineage>
</organism>
<dbReference type="GO" id="GO:0004497">
    <property type="term" value="F:monooxygenase activity"/>
    <property type="evidence" value="ECO:0007669"/>
    <property type="project" value="UniProtKB-KW"/>
</dbReference>
<keyword evidence="2" id="KW-0503">Monooxygenase</keyword>
<keyword evidence="1" id="KW-1133">Transmembrane helix</keyword>
<gene>
    <name evidence="2" type="ORF">NM203_07860</name>
</gene>
<dbReference type="PANTHER" id="PTHR40057:SF1">
    <property type="entry name" value="SLR1162 PROTEIN"/>
    <property type="match status" value="1"/>
</dbReference>
<dbReference type="SUPFAM" id="SSF54909">
    <property type="entry name" value="Dimeric alpha+beta barrel"/>
    <property type="match status" value="1"/>
</dbReference>
<name>A0ABT1M0H9_9MYCO</name>
<comment type="caution">
    <text evidence="2">The sequence shown here is derived from an EMBL/GenBank/DDBJ whole genome shotgun (WGS) entry which is preliminary data.</text>
</comment>
<feature type="transmembrane region" description="Helical" evidence="1">
    <location>
        <begin position="212"/>
        <end position="230"/>
    </location>
</feature>
<dbReference type="InterPro" id="IPR011008">
    <property type="entry name" value="Dimeric_a/b-barrel"/>
</dbReference>
<dbReference type="Gene3D" id="3.30.70.100">
    <property type="match status" value="1"/>
</dbReference>
<feature type="transmembrane region" description="Helical" evidence="1">
    <location>
        <begin position="282"/>
        <end position="301"/>
    </location>
</feature>
<keyword evidence="3" id="KW-1185">Reference proteome</keyword>
<keyword evidence="1" id="KW-0812">Transmembrane</keyword>
<keyword evidence="1" id="KW-0472">Membrane</keyword>
<dbReference type="PANTHER" id="PTHR40057">
    <property type="entry name" value="SLR1162 PROTEIN"/>
    <property type="match status" value="1"/>
</dbReference>
<feature type="transmembrane region" description="Helical" evidence="1">
    <location>
        <begin position="242"/>
        <end position="261"/>
    </location>
</feature>
<dbReference type="InterPro" id="IPR038762">
    <property type="entry name" value="ABM_predict"/>
</dbReference>
<dbReference type="EMBL" id="JANDBD010000003">
    <property type="protein sequence ID" value="MCP9272100.1"/>
    <property type="molecule type" value="Genomic_DNA"/>
</dbReference>
<sequence length="313" mass="33721">MTATAITVLHRPVSPEGFEQWLEALRASAADGVVESAVSAHADERLDCAVAVTFGTESQLDAWLDGADRASVLRDGALRGFHRAATDLVVVEGGAPPSGAAVFRHPVAPGREAAFARAQGDLTEVSSAFAGYEGTAVFPPGPSGEWTSMIRFRTERLLSAWLQSSERSASLPSLRSTLTREFSVSASETTPFGTTVRIEDGRAELTPSWKSAMLVLLVLYPIVMLLSRFLSPELRDLGAAPWLATWLGLVVSVSALQWVLMPFAARRMRRWLDPVDGASPAVSLRGAAAVVAGYALTFAVFDNVTWLQFWDHH</sequence>
<evidence type="ECO:0000256" key="1">
    <source>
        <dbReference type="SAM" id="Phobius"/>
    </source>
</evidence>
<proteinExistence type="predicted"/>
<keyword evidence="2" id="KW-0560">Oxidoreductase</keyword>
<evidence type="ECO:0000313" key="3">
    <source>
        <dbReference type="Proteomes" id="UP001651690"/>
    </source>
</evidence>
<evidence type="ECO:0000313" key="2">
    <source>
        <dbReference type="EMBL" id="MCP9272100.1"/>
    </source>
</evidence>
<reference evidence="2 3" key="1">
    <citation type="submission" date="2022-06" db="EMBL/GenBank/DDBJ databases">
        <title>Mycolicibacterium sp. CAU 1645 isolated from seawater.</title>
        <authorList>
            <person name="Kim W."/>
        </authorList>
    </citation>
    <scope>NUCLEOTIDE SEQUENCE [LARGE SCALE GENOMIC DNA]</scope>
    <source>
        <strain evidence="2 3">CAU 1645</strain>
    </source>
</reference>
<accession>A0ABT1M0H9</accession>